<evidence type="ECO:0000313" key="2">
    <source>
        <dbReference type="EMBL" id="USE80593.1"/>
    </source>
</evidence>
<reference evidence="2" key="1">
    <citation type="submission" date="2022-06" db="EMBL/GenBank/DDBJ databases">
        <title>Complete genome sequence and characterization of Cupriavidus gilardii QJ1 isolated from contaminating cells.</title>
        <authorList>
            <person name="Qi J."/>
        </authorList>
    </citation>
    <scope>NUCLEOTIDE SEQUENCE</scope>
    <source>
        <strain evidence="2">QJ1</strain>
    </source>
</reference>
<evidence type="ECO:0000256" key="1">
    <source>
        <dbReference type="SAM" id="MobiDB-lite"/>
    </source>
</evidence>
<organism evidence="2 3">
    <name type="scientific">Cupriavidus gilardii</name>
    <dbReference type="NCBI Taxonomy" id="82541"/>
    <lineage>
        <taxon>Bacteria</taxon>
        <taxon>Pseudomonadati</taxon>
        <taxon>Pseudomonadota</taxon>
        <taxon>Betaproteobacteria</taxon>
        <taxon>Burkholderiales</taxon>
        <taxon>Burkholderiaceae</taxon>
        <taxon>Cupriavidus</taxon>
    </lineage>
</organism>
<protein>
    <submittedName>
        <fullName evidence="2">Uncharacterized protein</fullName>
    </submittedName>
</protein>
<proteinExistence type="predicted"/>
<name>A0ABY4VTW6_9BURK</name>
<feature type="region of interest" description="Disordered" evidence="1">
    <location>
        <begin position="1"/>
        <end position="48"/>
    </location>
</feature>
<dbReference type="Proteomes" id="UP001056648">
    <property type="component" value="Chromosome 2"/>
</dbReference>
<gene>
    <name evidence="2" type="ORF">NDR89_12580</name>
</gene>
<accession>A0ABY4VTW6</accession>
<dbReference type="EMBL" id="CP098736">
    <property type="protein sequence ID" value="USE80593.1"/>
    <property type="molecule type" value="Genomic_DNA"/>
</dbReference>
<sequence>MQQGFAASSEERSCVPGARCASRDAAASKRKAAVRDSGDGSAATSAPMMPAAIATAKRALRIDLASRVVAHRVRASFG</sequence>
<keyword evidence="3" id="KW-1185">Reference proteome</keyword>
<evidence type="ECO:0000313" key="3">
    <source>
        <dbReference type="Proteomes" id="UP001056648"/>
    </source>
</evidence>
<dbReference type="RefSeq" id="WP_252253426.1">
    <property type="nucleotide sequence ID" value="NZ_CP098736.1"/>
</dbReference>